<gene>
    <name evidence="1" type="ORF">AYJ54_21320</name>
</gene>
<evidence type="ECO:0000313" key="2">
    <source>
        <dbReference type="Proteomes" id="UP000076959"/>
    </source>
</evidence>
<comment type="caution">
    <text evidence="1">The sequence shown here is derived from an EMBL/GenBank/DDBJ whole genome shotgun (WGS) entry which is preliminary data.</text>
</comment>
<reference evidence="1 2" key="1">
    <citation type="submission" date="2016-03" db="EMBL/GenBank/DDBJ databases">
        <title>Draft Genome Sequence of the Strain BR 10245 (Bradyrhizobium sp.) isolated from nodules of Centrolobium paraense.</title>
        <authorList>
            <person name="Simoes-Araujo J.L.Sr."/>
            <person name="Barauna A.C."/>
            <person name="Silva K."/>
            <person name="Zilli J.E."/>
        </authorList>
    </citation>
    <scope>NUCLEOTIDE SEQUENCE [LARGE SCALE GENOMIC DNA]</scope>
    <source>
        <strain evidence="1 2">BR 10245</strain>
    </source>
</reference>
<name>A0A176YIV1_9BRAD</name>
<keyword evidence="2" id="KW-1185">Reference proteome</keyword>
<dbReference type="OrthoDB" id="8265644at2"/>
<organism evidence="1 2">
    <name type="scientific">Bradyrhizobium centrolobii</name>
    <dbReference type="NCBI Taxonomy" id="1505087"/>
    <lineage>
        <taxon>Bacteria</taxon>
        <taxon>Pseudomonadati</taxon>
        <taxon>Pseudomonadota</taxon>
        <taxon>Alphaproteobacteria</taxon>
        <taxon>Hyphomicrobiales</taxon>
        <taxon>Nitrobacteraceae</taxon>
        <taxon>Bradyrhizobium</taxon>
    </lineage>
</organism>
<dbReference type="Proteomes" id="UP000076959">
    <property type="component" value="Unassembled WGS sequence"/>
</dbReference>
<dbReference type="AlphaFoldDB" id="A0A176YIV1"/>
<sequence>MVEPDIWTAPVDRERAIALRWALRDIRANRLAMLPIDPLTLQTLVELNLVEVSDGKPILTSAGLDAVAST</sequence>
<dbReference type="EMBL" id="LUUB01000078">
    <property type="protein sequence ID" value="OAF06248.1"/>
    <property type="molecule type" value="Genomic_DNA"/>
</dbReference>
<protein>
    <submittedName>
        <fullName evidence="1">Uncharacterized protein</fullName>
    </submittedName>
</protein>
<accession>A0A176YIV1</accession>
<proteinExistence type="predicted"/>
<evidence type="ECO:0000313" key="1">
    <source>
        <dbReference type="EMBL" id="OAF06248.1"/>
    </source>
</evidence>